<keyword evidence="1" id="KW-0695">RNA-directed DNA polymerase</keyword>
<gene>
    <name evidence="1" type="ORF">PACLA_8A001457</name>
</gene>
<dbReference type="Proteomes" id="UP001152795">
    <property type="component" value="Unassembled WGS sequence"/>
</dbReference>
<sequence>ENTEIFSQHGSTGDSGKVPLHSIANIKGFKLACININSLCKHIDEIRYILMSSPLEVLAINESKLDTITGGEIHIRLRYNKKRSK</sequence>
<keyword evidence="1" id="KW-0808">Transferase</keyword>
<accession>A0A7D9MCR1</accession>
<dbReference type="OrthoDB" id="7487383at2759"/>
<keyword evidence="2" id="KW-1185">Reference proteome</keyword>
<comment type="caution">
    <text evidence="1">The sequence shown here is derived from an EMBL/GenBank/DDBJ whole genome shotgun (WGS) entry which is preliminary data.</text>
</comment>
<keyword evidence="1" id="KW-0548">Nucleotidyltransferase</keyword>
<dbReference type="AlphaFoldDB" id="A0A7D9MCR1"/>
<dbReference type="GO" id="GO:0003964">
    <property type="term" value="F:RNA-directed DNA polymerase activity"/>
    <property type="evidence" value="ECO:0007669"/>
    <property type="project" value="UniProtKB-KW"/>
</dbReference>
<reference evidence="1" key="1">
    <citation type="submission" date="2020-04" db="EMBL/GenBank/DDBJ databases">
        <authorList>
            <person name="Alioto T."/>
            <person name="Alioto T."/>
            <person name="Gomez Garrido J."/>
        </authorList>
    </citation>
    <scope>NUCLEOTIDE SEQUENCE</scope>
    <source>
        <strain evidence="1">A484AB</strain>
    </source>
</reference>
<protein>
    <submittedName>
        <fullName evidence="1">RNA-directed DNA polymerase from transposon BS</fullName>
    </submittedName>
</protein>
<dbReference type="EMBL" id="CACRXK020040683">
    <property type="protein sequence ID" value="CAB4045619.1"/>
    <property type="molecule type" value="Genomic_DNA"/>
</dbReference>
<organism evidence="1 2">
    <name type="scientific">Paramuricea clavata</name>
    <name type="common">Red gorgonian</name>
    <name type="synonym">Violescent sea-whip</name>
    <dbReference type="NCBI Taxonomy" id="317549"/>
    <lineage>
        <taxon>Eukaryota</taxon>
        <taxon>Metazoa</taxon>
        <taxon>Cnidaria</taxon>
        <taxon>Anthozoa</taxon>
        <taxon>Octocorallia</taxon>
        <taxon>Malacalcyonacea</taxon>
        <taxon>Plexauridae</taxon>
        <taxon>Paramuricea</taxon>
    </lineage>
</organism>
<evidence type="ECO:0000313" key="2">
    <source>
        <dbReference type="Proteomes" id="UP001152795"/>
    </source>
</evidence>
<feature type="non-terminal residue" evidence="1">
    <location>
        <position position="1"/>
    </location>
</feature>
<proteinExistence type="predicted"/>
<name>A0A7D9MCR1_PARCT</name>
<evidence type="ECO:0000313" key="1">
    <source>
        <dbReference type="EMBL" id="CAB4045619.1"/>
    </source>
</evidence>